<dbReference type="Pfam" id="PF12106">
    <property type="entry name" value="Colicin_E5"/>
    <property type="match status" value="1"/>
</dbReference>
<reference evidence="6 7" key="1">
    <citation type="submission" date="2020-03" db="EMBL/GenBank/DDBJ databases">
        <title>Soil Listeria distribution.</title>
        <authorList>
            <person name="Liao J."/>
            <person name="Wiedmann M."/>
        </authorList>
    </citation>
    <scope>NUCLEOTIDE SEQUENCE [LARGE SCALE GENOMIC DNA]</scope>
    <source>
        <strain evidence="6 7">FSL L7-1829</strain>
    </source>
</reference>
<dbReference type="AlphaFoldDB" id="A0A7X0T621"/>
<dbReference type="PANTHER" id="PTHR34976">
    <property type="entry name" value="RIBONUCLEASE YQCG-RELATED"/>
    <property type="match status" value="1"/>
</dbReference>
<dbReference type="InterPro" id="IPR038233">
    <property type="entry name" value="Colicin_D/E5_nuclease"/>
</dbReference>
<evidence type="ECO:0000256" key="3">
    <source>
        <dbReference type="ARBA" id="ARBA00034117"/>
    </source>
</evidence>
<organism evidence="6 7">
    <name type="scientific">Listeria welshimeri</name>
    <dbReference type="NCBI Taxonomy" id="1643"/>
    <lineage>
        <taxon>Bacteria</taxon>
        <taxon>Bacillati</taxon>
        <taxon>Bacillota</taxon>
        <taxon>Bacilli</taxon>
        <taxon>Bacillales</taxon>
        <taxon>Listeriaceae</taxon>
        <taxon>Listeria</taxon>
    </lineage>
</organism>
<gene>
    <name evidence="6" type="ORF">HB853_09785</name>
</gene>
<keyword evidence="2" id="KW-0964">Secreted</keyword>
<comment type="similarity">
    <text evidence="3">In the N-terminal section; belongs to the LXG family.</text>
</comment>
<evidence type="ECO:0000313" key="6">
    <source>
        <dbReference type="EMBL" id="MBC1323237.1"/>
    </source>
</evidence>
<dbReference type="InterPro" id="IPR038234">
    <property type="entry name" value="Colicin_E5_C_sf"/>
</dbReference>
<feature type="region of interest" description="Disordered" evidence="4">
    <location>
        <begin position="373"/>
        <end position="407"/>
    </location>
</feature>
<proteinExistence type="inferred from homology"/>
<dbReference type="GO" id="GO:0004540">
    <property type="term" value="F:RNA nuclease activity"/>
    <property type="evidence" value="ECO:0007669"/>
    <property type="project" value="InterPro"/>
</dbReference>
<dbReference type="PROSITE" id="PS51756">
    <property type="entry name" value="LXG"/>
    <property type="match status" value="1"/>
</dbReference>
<evidence type="ECO:0000256" key="1">
    <source>
        <dbReference type="ARBA" id="ARBA00004613"/>
    </source>
</evidence>
<dbReference type="InterPro" id="IPR051768">
    <property type="entry name" value="Bact_secretion_toxin"/>
</dbReference>
<evidence type="ECO:0000256" key="4">
    <source>
        <dbReference type="SAM" id="MobiDB-lite"/>
    </source>
</evidence>
<dbReference type="GO" id="GO:0005576">
    <property type="term" value="C:extracellular region"/>
    <property type="evidence" value="ECO:0007669"/>
    <property type="project" value="UniProtKB-SubCell"/>
</dbReference>
<feature type="compositionally biased region" description="Basic and acidic residues" evidence="4">
    <location>
        <begin position="385"/>
        <end position="399"/>
    </location>
</feature>
<protein>
    <recommendedName>
        <fullName evidence="5">LXG domain-containing protein</fullName>
    </recommendedName>
</protein>
<accession>A0A7X0T621</accession>
<dbReference type="PANTHER" id="PTHR34976:SF1">
    <property type="entry name" value="TOXIN BC_0920"/>
    <property type="match status" value="1"/>
</dbReference>
<dbReference type="Gene3D" id="3.30.2310.30">
    <property type="match status" value="1"/>
</dbReference>
<dbReference type="InterPro" id="IPR027797">
    <property type="entry name" value="PT-TG_dom"/>
</dbReference>
<evidence type="ECO:0000259" key="5">
    <source>
        <dbReference type="PROSITE" id="PS51756"/>
    </source>
</evidence>
<sequence length="460" mass="50948">MSIDMFLDSADQQVDAISSQCRTYITGLEDVKTAIAQFALEDSLQGKTYDSAKNYLTTTFIPLANGIILICESLEKAAKSFPKSYRNEVDSISLQEEILRNQINRLTILAQNIENIENSLKATPLSPLLKHFSETLQNSKQEVQKQLVKLLSFDPVSGQLFIEVEGLIDNVERGLKEVNSGKSFNASTGTFSTMGLNMDWIKPINQQWEIYAESKEQLDTFEIKVTKTQYGTFYQVLRNGQVDDELSTAYQMAAIKSDIKTLLHLGGEFVLVNDIYRLVNGKDWLSGEEENRAEAAGWLTLSALPVSKLAQIAKELKAGNRALKGVALSEKDLEALSKAGVFKDTSGVGKKAKKASGGNIKSDDIKFGSSVKSTKKVNNQMKKRGWSEESVKSVVDHPHTTRKSVNKATGNDATVFYDKDGSYVIIDDKTKEIVQISDKFDKNWVPDAGIVDPYKPKGGK</sequence>
<dbReference type="Pfam" id="PF14449">
    <property type="entry name" value="PT-TG"/>
    <property type="match status" value="1"/>
</dbReference>
<name>A0A7X0T621_LISWE</name>
<comment type="subcellular location">
    <subcellularLocation>
        <location evidence="1">Secreted</location>
    </subcellularLocation>
</comment>
<dbReference type="SUPFAM" id="SSF102824">
    <property type="entry name" value="Colicin D/E5 nuclease domain"/>
    <property type="match status" value="1"/>
</dbReference>
<evidence type="ECO:0000313" key="7">
    <source>
        <dbReference type="Proteomes" id="UP000522007"/>
    </source>
</evidence>
<dbReference type="Proteomes" id="UP000522007">
    <property type="component" value="Unassembled WGS sequence"/>
</dbReference>
<comment type="caution">
    <text evidence="6">The sequence shown here is derived from an EMBL/GenBank/DDBJ whole genome shotgun (WGS) entry which is preliminary data.</text>
</comment>
<dbReference type="InterPro" id="IPR006829">
    <property type="entry name" value="LXG_dom"/>
</dbReference>
<feature type="domain" description="LXG" evidence="5">
    <location>
        <begin position="1"/>
        <end position="221"/>
    </location>
</feature>
<dbReference type="Pfam" id="PF04740">
    <property type="entry name" value="LXG"/>
    <property type="match status" value="1"/>
</dbReference>
<evidence type="ECO:0000256" key="2">
    <source>
        <dbReference type="ARBA" id="ARBA00022525"/>
    </source>
</evidence>
<dbReference type="EMBL" id="JAAROP010000010">
    <property type="protein sequence ID" value="MBC1323237.1"/>
    <property type="molecule type" value="Genomic_DNA"/>
</dbReference>
<dbReference type="InterPro" id="IPR021964">
    <property type="entry name" value="Colicin_E5_C"/>
</dbReference>